<dbReference type="GO" id="GO:0005525">
    <property type="term" value="F:GTP binding"/>
    <property type="evidence" value="ECO:0007669"/>
    <property type="project" value="InterPro"/>
</dbReference>
<accession>A0A078A5M3</accession>
<name>A0A078A5M3_STYLE</name>
<dbReference type="Gene3D" id="3.40.50.300">
    <property type="entry name" value="P-loop containing nucleotide triphosphate hydrolases"/>
    <property type="match status" value="1"/>
</dbReference>
<dbReference type="SMART" id="SM00175">
    <property type="entry name" value="RAB"/>
    <property type="match status" value="1"/>
</dbReference>
<dbReference type="SUPFAM" id="SSF52540">
    <property type="entry name" value="P-loop containing nucleoside triphosphate hydrolases"/>
    <property type="match status" value="1"/>
</dbReference>
<keyword evidence="4" id="KW-1185">Reference proteome</keyword>
<dbReference type="SMART" id="SM00174">
    <property type="entry name" value="RHO"/>
    <property type="match status" value="1"/>
</dbReference>
<organism evidence="3 4">
    <name type="scientific">Stylonychia lemnae</name>
    <name type="common">Ciliate</name>
    <dbReference type="NCBI Taxonomy" id="5949"/>
    <lineage>
        <taxon>Eukaryota</taxon>
        <taxon>Sar</taxon>
        <taxon>Alveolata</taxon>
        <taxon>Ciliophora</taxon>
        <taxon>Intramacronucleata</taxon>
        <taxon>Spirotrichea</taxon>
        <taxon>Stichotrichia</taxon>
        <taxon>Sporadotrichida</taxon>
        <taxon>Oxytrichidae</taxon>
        <taxon>Stylonychinae</taxon>
        <taxon>Stylonychia</taxon>
    </lineage>
</organism>
<dbReference type="AlphaFoldDB" id="A0A078A5M3"/>
<dbReference type="PANTHER" id="PTHR47978">
    <property type="match status" value="1"/>
</dbReference>
<protein>
    <submittedName>
        <fullName evidence="3">Ras-related protein rab28-like protein</fullName>
    </submittedName>
</protein>
<dbReference type="FunFam" id="3.40.50.300:FF:001508">
    <property type="entry name" value="Small GTP-binding protein Rab28, putative"/>
    <property type="match status" value="1"/>
</dbReference>
<dbReference type="GO" id="GO:0003924">
    <property type="term" value="F:GTPase activity"/>
    <property type="evidence" value="ECO:0007669"/>
    <property type="project" value="InterPro"/>
</dbReference>
<evidence type="ECO:0000256" key="2">
    <source>
        <dbReference type="SAM" id="MobiDB-lite"/>
    </source>
</evidence>
<proteinExistence type="predicted"/>
<evidence type="ECO:0000256" key="1">
    <source>
        <dbReference type="ARBA" id="ARBA00022741"/>
    </source>
</evidence>
<dbReference type="Proteomes" id="UP000039865">
    <property type="component" value="Unassembled WGS sequence"/>
</dbReference>
<dbReference type="InParanoid" id="A0A078A5M3"/>
<dbReference type="EMBL" id="CCKQ01004908">
    <property type="protein sequence ID" value="CDW76059.1"/>
    <property type="molecule type" value="Genomic_DNA"/>
</dbReference>
<dbReference type="InterPro" id="IPR001806">
    <property type="entry name" value="Small_GTPase"/>
</dbReference>
<dbReference type="PROSITE" id="PS51421">
    <property type="entry name" value="RAS"/>
    <property type="match status" value="1"/>
</dbReference>
<dbReference type="InterPro" id="IPR027417">
    <property type="entry name" value="P-loop_NTPase"/>
</dbReference>
<dbReference type="NCBIfam" id="TIGR00231">
    <property type="entry name" value="small_GTP"/>
    <property type="match status" value="1"/>
</dbReference>
<gene>
    <name evidence="3" type="primary">Contig10060.g10757</name>
    <name evidence="3" type="ORF">STYLEM_5055</name>
</gene>
<keyword evidence="1" id="KW-0547">Nucleotide-binding</keyword>
<dbReference type="PRINTS" id="PR00449">
    <property type="entry name" value="RASTRNSFRMNG"/>
</dbReference>
<dbReference type="SMART" id="SM00176">
    <property type="entry name" value="RAN"/>
    <property type="match status" value="1"/>
</dbReference>
<evidence type="ECO:0000313" key="3">
    <source>
        <dbReference type="EMBL" id="CDW76059.1"/>
    </source>
</evidence>
<dbReference type="Pfam" id="PF00071">
    <property type="entry name" value="Ras"/>
    <property type="match status" value="1"/>
</dbReference>
<dbReference type="OMA" id="YKNVNLH"/>
<evidence type="ECO:0000313" key="4">
    <source>
        <dbReference type="Proteomes" id="UP000039865"/>
    </source>
</evidence>
<dbReference type="PROSITE" id="PS51419">
    <property type="entry name" value="RAB"/>
    <property type="match status" value="1"/>
</dbReference>
<dbReference type="InterPro" id="IPR005225">
    <property type="entry name" value="Small_GTP-bd"/>
</dbReference>
<feature type="region of interest" description="Disordered" evidence="2">
    <location>
        <begin position="1"/>
        <end position="21"/>
    </location>
</feature>
<dbReference type="OrthoDB" id="10254700at2759"/>
<sequence length="241" mass="27442">MSKNQELKQGIDQSDDDSGDEPENYQYKIVVLGNGTVGKTSVIMRFCEDYFARSYKQTIGVDFFVKRLEMPGNVYVALQVWDIGGQSIFGKMIQTYIYEANAVVLVYDITNQQSFQDLEDWLNLVKQSFAGKEMPLLILMGNKIDLNHMQAVKSDQHDQFAKENGLYSFYVSAKSGDQVSSCFYRIAADLAGIEVQKPMVEITQKQVVAEIVQHTQNEETEPRAEEKLEKAKKKESKCILF</sequence>
<dbReference type="SMART" id="SM00173">
    <property type="entry name" value="RAS"/>
    <property type="match status" value="1"/>
</dbReference>
<dbReference type="PROSITE" id="PS51420">
    <property type="entry name" value="RHO"/>
    <property type="match status" value="1"/>
</dbReference>
<reference evidence="3 4" key="1">
    <citation type="submission" date="2014-06" db="EMBL/GenBank/DDBJ databases">
        <authorList>
            <person name="Swart Estienne"/>
        </authorList>
    </citation>
    <scope>NUCLEOTIDE SEQUENCE [LARGE SCALE GENOMIC DNA]</scope>
    <source>
        <strain evidence="3 4">130c</strain>
    </source>
</reference>